<organism evidence="2 3">
    <name type="scientific">Aureobasidium pullulans</name>
    <name type="common">Black yeast</name>
    <name type="synonym">Pullularia pullulans</name>
    <dbReference type="NCBI Taxonomy" id="5580"/>
    <lineage>
        <taxon>Eukaryota</taxon>
        <taxon>Fungi</taxon>
        <taxon>Dikarya</taxon>
        <taxon>Ascomycota</taxon>
        <taxon>Pezizomycotina</taxon>
        <taxon>Dothideomycetes</taxon>
        <taxon>Dothideomycetidae</taxon>
        <taxon>Dothideales</taxon>
        <taxon>Saccotheciaceae</taxon>
        <taxon>Aureobasidium</taxon>
    </lineage>
</organism>
<name>A0A4S8V056_AURPU</name>
<proteinExistence type="predicted"/>
<comment type="caution">
    <text evidence="2">The sequence shown here is derived from an EMBL/GenBank/DDBJ whole genome shotgun (WGS) entry which is preliminary data.</text>
</comment>
<reference evidence="2 3" key="1">
    <citation type="submission" date="2018-10" db="EMBL/GenBank/DDBJ databases">
        <title>Fifty Aureobasidium pullulans genomes reveal a recombining polyextremotolerant generalist.</title>
        <authorList>
            <person name="Gostincar C."/>
            <person name="Turk M."/>
            <person name="Zajc J."/>
            <person name="Gunde-Cimerman N."/>
        </authorList>
    </citation>
    <scope>NUCLEOTIDE SEQUENCE [LARGE SCALE GENOMIC DNA]</scope>
    <source>
        <strain evidence="2 3">EXF-11318</strain>
    </source>
</reference>
<protein>
    <submittedName>
        <fullName evidence="2">Uncharacterized protein</fullName>
    </submittedName>
</protein>
<feature type="region of interest" description="Disordered" evidence="1">
    <location>
        <begin position="71"/>
        <end position="90"/>
    </location>
</feature>
<dbReference type="Proteomes" id="UP000308014">
    <property type="component" value="Unassembled WGS sequence"/>
</dbReference>
<evidence type="ECO:0000313" key="3">
    <source>
        <dbReference type="Proteomes" id="UP000308014"/>
    </source>
</evidence>
<evidence type="ECO:0000256" key="1">
    <source>
        <dbReference type="SAM" id="MobiDB-lite"/>
    </source>
</evidence>
<dbReference type="CDD" id="cd00065">
    <property type="entry name" value="FYVE_like_SF"/>
    <property type="match status" value="1"/>
</dbReference>
<dbReference type="EMBL" id="QZAJ01001028">
    <property type="protein sequence ID" value="THW04038.1"/>
    <property type="molecule type" value="Genomic_DNA"/>
</dbReference>
<feature type="region of interest" description="Disordered" evidence="1">
    <location>
        <begin position="258"/>
        <end position="289"/>
    </location>
</feature>
<evidence type="ECO:0000313" key="2">
    <source>
        <dbReference type="EMBL" id="THW04038.1"/>
    </source>
</evidence>
<feature type="region of interest" description="Disordered" evidence="1">
    <location>
        <begin position="29"/>
        <end position="59"/>
    </location>
</feature>
<accession>A0A4S8V056</accession>
<dbReference type="InterPro" id="IPR011011">
    <property type="entry name" value="Znf_FYVE_PHD"/>
</dbReference>
<dbReference type="SUPFAM" id="SSF57903">
    <property type="entry name" value="FYVE/PHD zinc finger"/>
    <property type="match status" value="1"/>
</dbReference>
<gene>
    <name evidence="2" type="ORF">D6D24_10635</name>
</gene>
<feature type="compositionally biased region" description="Polar residues" evidence="1">
    <location>
        <begin position="218"/>
        <end position="234"/>
    </location>
</feature>
<sequence>MPPSPPLDSAFEHGRRGQIRKYLQRFTTTIRRGSKDADVDDSIPQSSAETPDAQEHSHDDTLFMNTIDAEEPQTTNDVPEEQSRPTPPATAETFHIDRASVYHERAQKLRDRFGVNIAGGDRSSFPATARRVQKSARMRVHRSCHECGVDFGHGIHCRACHHRLCGDCPRTAGRGIKEAMAQAREYPFHVVSEESSTDLDSPMAEAPADVSEQFSSFSNVSIPGKQTSRPSTSLDPIKVDDSFLPTLEVDDDIPEFTPIRISHSSRHGKDKKSGSISPRSSRHGKSCTLQHQTSDLIIEAVPYSISTIRDPILKAPAGVQRVYRKPRQRVRYTCHECTTPFASHSRTCGKCAHERCHDCRDQPSQKSHKSQADPRLIEAVNQRLAEVGK</sequence>
<dbReference type="AlphaFoldDB" id="A0A4S8V056"/>
<feature type="region of interest" description="Disordered" evidence="1">
    <location>
        <begin position="218"/>
        <end position="237"/>
    </location>
</feature>